<dbReference type="PANTHER" id="PTHR37836:SF2">
    <property type="entry name" value="DUF4038 DOMAIN-CONTAINING PROTEIN"/>
    <property type="match status" value="1"/>
</dbReference>
<dbReference type="AlphaFoldDB" id="A0A286RJL6"/>
<feature type="domain" description="DUF5060" evidence="3">
    <location>
        <begin position="46"/>
        <end position="130"/>
    </location>
</feature>
<dbReference type="InterPro" id="IPR024749">
    <property type="entry name" value="Collagen-bd_put"/>
</dbReference>
<evidence type="ECO:0000259" key="3">
    <source>
        <dbReference type="Pfam" id="PF16586"/>
    </source>
</evidence>
<dbReference type="Gene3D" id="3.20.20.80">
    <property type="entry name" value="Glycosidases"/>
    <property type="match status" value="1"/>
</dbReference>
<feature type="domain" description="Apiosidase-like catalytic" evidence="2">
    <location>
        <begin position="344"/>
        <end position="504"/>
    </location>
</feature>
<dbReference type="EMBL" id="CP018477">
    <property type="protein sequence ID" value="ASV76154.1"/>
    <property type="molecule type" value="Genomic_DNA"/>
</dbReference>
<evidence type="ECO:0008006" key="6">
    <source>
        <dbReference type="Google" id="ProtNLM"/>
    </source>
</evidence>
<dbReference type="RefSeq" id="WP_237260151.1">
    <property type="nucleotide sequence ID" value="NZ_CP018477.1"/>
</dbReference>
<evidence type="ECO:0000259" key="2">
    <source>
        <dbReference type="Pfam" id="PF13204"/>
    </source>
</evidence>
<dbReference type="Gene3D" id="2.60.40.10">
    <property type="entry name" value="Immunoglobulins"/>
    <property type="match status" value="1"/>
</dbReference>
<evidence type="ECO:0000259" key="1">
    <source>
        <dbReference type="Pfam" id="PF12904"/>
    </source>
</evidence>
<dbReference type="Pfam" id="PF16586">
    <property type="entry name" value="DUF5060"/>
    <property type="match status" value="1"/>
</dbReference>
<dbReference type="PANTHER" id="PTHR37836">
    <property type="entry name" value="LMO1036 PROTEIN"/>
    <property type="match status" value="1"/>
</dbReference>
<dbReference type="Proteomes" id="UP000215086">
    <property type="component" value="Chromosome"/>
</dbReference>
<dbReference type="InterPro" id="IPR032260">
    <property type="entry name" value="DUF5060"/>
</dbReference>
<organism evidence="4 5">
    <name type="scientific">Thermogutta terrifontis</name>
    <dbReference type="NCBI Taxonomy" id="1331910"/>
    <lineage>
        <taxon>Bacteria</taxon>
        <taxon>Pseudomonadati</taxon>
        <taxon>Planctomycetota</taxon>
        <taxon>Planctomycetia</taxon>
        <taxon>Pirellulales</taxon>
        <taxon>Thermoguttaceae</taxon>
        <taxon>Thermogutta</taxon>
    </lineage>
</organism>
<gene>
    <name evidence="4" type="ORF">THTE_3553</name>
</gene>
<dbReference type="Pfam" id="PF12904">
    <property type="entry name" value="Collagen_bind_2"/>
    <property type="match status" value="1"/>
</dbReference>
<protein>
    <recommendedName>
        <fullName evidence="6">DUF5060 domain-containing protein</fullName>
    </recommendedName>
</protein>
<feature type="domain" description="Putative collagen-binding" evidence="1">
    <location>
        <begin position="552"/>
        <end position="638"/>
    </location>
</feature>
<name>A0A286RJL6_9BACT</name>
<dbReference type="Pfam" id="PF13204">
    <property type="entry name" value="Apiosidase"/>
    <property type="match status" value="1"/>
</dbReference>
<accession>A0A286RJL6</accession>
<dbReference type="KEGG" id="ttf:THTE_3553"/>
<dbReference type="InterPro" id="IPR025277">
    <property type="entry name" value="Apiosidase-like_cat_dom"/>
</dbReference>
<proteinExistence type="predicted"/>
<evidence type="ECO:0000313" key="5">
    <source>
        <dbReference type="Proteomes" id="UP000215086"/>
    </source>
</evidence>
<reference evidence="4 5" key="1">
    <citation type="journal article" name="Front. Microbiol.">
        <title>Sugar Metabolism of the First Thermophilic Planctomycete Thermogutta terrifontis: Comparative Genomic and Transcriptomic Approaches.</title>
        <authorList>
            <person name="Elcheninov A.G."/>
            <person name="Menzel P."/>
            <person name="Gudbergsdottir S.R."/>
            <person name="Slesarev A.I."/>
            <person name="Kadnikov V.V."/>
            <person name="Krogh A."/>
            <person name="Bonch-Osmolovskaya E.A."/>
            <person name="Peng X."/>
            <person name="Kublanov I.V."/>
        </authorList>
    </citation>
    <scope>NUCLEOTIDE SEQUENCE [LARGE SCALE GENOMIC DNA]</scope>
    <source>
        <strain evidence="4 5">R1</strain>
    </source>
</reference>
<dbReference type="InterPro" id="IPR013783">
    <property type="entry name" value="Ig-like_fold"/>
</dbReference>
<keyword evidence="5" id="KW-1185">Reference proteome</keyword>
<sequence length="640" mass="71619">MMGGRHFALVFGLVTAVVFAWHVQARSARAEDHRDGDGKVTISGELKRWHKVTLTLAGPFAHERDNAPNPFTDYNFTVEFRHESGEPVYRVPGYFAADGQAAETSAEAGNCWRAHLAPDKPGVWSYRISFLKGKHAAIGGQGTPLAPYHGISGQFTIAETDKTGRDFRAKGRLAYVGKHHLQFLGSQEFFLKAGADAPETFLAYEDFDGTIAMKKGVPLHTWSAHVHDWRPGDPSWKGGKGKGMIGALNYLASKGVNAFSFITYNAGGDGDNVWPFVERNDKLHYDCSKLDQWGIVFDHATSLGLYLHFKLQEQEMDDNRVGDKADKKVVPESLDGGALGPERKLYCRELIARFAHNLALNWNIGEENTQSPEEQRAMIRYLWEMDPYKHPIVIHTFPNWQDRVYSELLGDKSLLTGASLQNGWREVHQRTLRWVQASAKAGRPWVVANDEQGPADLGVPPDPGYEGFDGVARSKPEDPGYTLHDIRKYTLWGNLMAGGAGVEYYFGYKLPQNDLKCEDYRSRDRSWDYCRIALEFFSKFHVPFWKMANADELVGNAKNDNSRYCLALPGEVYVVYLPTGGTCELDLSGTSGMFSVRWYDPRRGGELLAGSVKEVSGGGKVDLGRPPADENEDWVILVRR</sequence>
<evidence type="ECO:0000313" key="4">
    <source>
        <dbReference type="EMBL" id="ASV76154.1"/>
    </source>
</evidence>